<evidence type="ECO:0000256" key="2">
    <source>
        <dbReference type="ARBA" id="ARBA00023015"/>
    </source>
</evidence>
<dbReference type="Proteomes" id="UP001403385">
    <property type="component" value="Unassembled WGS sequence"/>
</dbReference>
<keyword evidence="7" id="KW-1185">Reference proteome</keyword>
<dbReference type="GO" id="GO:0003677">
    <property type="term" value="F:DNA binding"/>
    <property type="evidence" value="ECO:0007669"/>
    <property type="project" value="UniProtKB-KW"/>
</dbReference>
<dbReference type="InterPro" id="IPR000847">
    <property type="entry name" value="LysR_HTH_N"/>
</dbReference>
<dbReference type="Pfam" id="PF03466">
    <property type="entry name" value="LysR_substrate"/>
    <property type="match status" value="1"/>
</dbReference>
<evidence type="ECO:0000256" key="1">
    <source>
        <dbReference type="ARBA" id="ARBA00009437"/>
    </source>
</evidence>
<dbReference type="Gene3D" id="3.40.190.10">
    <property type="entry name" value="Periplasmic binding protein-like II"/>
    <property type="match status" value="2"/>
</dbReference>
<dbReference type="InterPro" id="IPR036390">
    <property type="entry name" value="WH_DNA-bd_sf"/>
</dbReference>
<dbReference type="Gene3D" id="1.10.10.10">
    <property type="entry name" value="Winged helix-like DNA-binding domain superfamily/Winged helix DNA-binding domain"/>
    <property type="match status" value="1"/>
</dbReference>
<dbReference type="FunFam" id="1.10.10.10:FF:000001">
    <property type="entry name" value="LysR family transcriptional regulator"/>
    <property type="match status" value="1"/>
</dbReference>
<comment type="similarity">
    <text evidence="1">Belongs to the LysR transcriptional regulatory family.</text>
</comment>
<dbReference type="PROSITE" id="PS50931">
    <property type="entry name" value="HTH_LYSR"/>
    <property type="match status" value="1"/>
</dbReference>
<evidence type="ECO:0000259" key="5">
    <source>
        <dbReference type="PROSITE" id="PS50931"/>
    </source>
</evidence>
<comment type="caution">
    <text evidence="6">The sequence shown here is derived from an EMBL/GenBank/DDBJ whole genome shotgun (WGS) entry which is preliminary data.</text>
</comment>
<dbReference type="Pfam" id="PF00126">
    <property type="entry name" value="HTH_1"/>
    <property type="match status" value="1"/>
</dbReference>
<evidence type="ECO:0000313" key="6">
    <source>
        <dbReference type="EMBL" id="MEN7550999.1"/>
    </source>
</evidence>
<keyword evidence="2" id="KW-0805">Transcription regulation</keyword>
<dbReference type="PANTHER" id="PTHR30346:SF17">
    <property type="entry name" value="LYSR FAMILY TRANSCRIPTIONAL REGULATOR"/>
    <property type="match status" value="1"/>
</dbReference>
<dbReference type="EMBL" id="JBDKWZ010000018">
    <property type="protein sequence ID" value="MEN7550999.1"/>
    <property type="molecule type" value="Genomic_DNA"/>
</dbReference>
<dbReference type="AlphaFoldDB" id="A0AAW9SF65"/>
<proteinExistence type="inferred from homology"/>
<dbReference type="GO" id="GO:0032993">
    <property type="term" value="C:protein-DNA complex"/>
    <property type="evidence" value="ECO:0007669"/>
    <property type="project" value="TreeGrafter"/>
</dbReference>
<feature type="domain" description="HTH lysR-type" evidence="5">
    <location>
        <begin position="1"/>
        <end position="58"/>
    </location>
</feature>
<dbReference type="InterPro" id="IPR036388">
    <property type="entry name" value="WH-like_DNA-bd_sf"/>
</dbReference>
<name>A0AAW9SF65_9BACT</name>
<evidence type="ECO:0000313" key="7">
    <source>
        <dbReference type="Proteomes" id="UP001403385"/>
    </source>
</evidence>
<evidence type="ECO:0000256" key="4">
    <source>
        <dbReference type="ARBA" id="ARBA00023163"/>
    </source>
</evidence>
<dbReference type="PRINTS" id="PR00039">
    <property type="entry name" value="HTHLYSR"/>
</dbReference>
<dbReference type="PANTHER" id="PTHR30346">
    <property type="entry name" value="TRANSCRIPTIONAL DUAL REGULATOR HCAR-RELATED"/>
    <property type="match status" value="1"/>
</dbReference>
<dbReference type="RefSeq" id="WP_346823781.1">
    <property type="nucleotide sequence ID" value="NZ_JBDKWZ010000018.1"/>
</dbReference>
<dbReference type="SUPFAM" id="SSF46785">
    <property type="entry name" value="Winged helix' DNA-binding domain"/>
    <property type="match status" value="1"/>
</dbReference>
<keyword evidence="3" id="KW-0238">DNA-binding</keyword>
<keyword evidence="4" id="KW-0804">Transcription</keyword>
<sequence length="298" mass="34119">MELRHLKYFMVLAEELHFRKAAERLFISQPPLSRQIKELEGELGVQLFQRSKKSVNLTEAGQFLKEEVAHLFTRLESIKRKVKEIDLGEAGHLQIGYVSSAIQDVLARVLLNLKKDLPGISTSLYELNTIRQTSLLSEGQLDVGIMRAPIKSDQFVIYTLYKENFALLVPKGHPMIHSPKQQLQEVAKEPFIFFAKDYSPEYYNDLMHMCNRAGFTPNIAHEAINMHSIVRLVEKGLGVSIVPFSVSQMYKNLEVDYIELTSTGEKTETVVAYRKDCIKPSVFTFVNLLLKLNKQIME</sequence>
<dbReference type="InterPro" id="IPR005119">
    <property type="entry name" value="LysR_subst-bd"/>
</dbReference>
<reference evidence="6 7" key="1">
    <citation type="submission" date="2024-04" db="EMBL/GenBank/DDBJ databases">
        <title>Novel genus in family Flammeovirgaceae.</title>
        <authorList>
            <person name="Nguyen T.H."/>
            <person name="Vuong T.Q."/>
            <person name="Le H."/>
            <person name="Kim S.-G."/>
        </authorList>
    </citation>
    <scope>NUCLEOTIDE SEQUENCE [LARGE SCALE GENOMIC DNA]</scope>
    <source>
        <strain evidence="6 7">JCM 23209</strain>
    </source>
</reference>
<evidence type="ECO:0000256" key="3">
    <source>
        <dbReference type="ARBA" id="ARBA00023125"/>
    </source>
</evidence>
<organism evidence="6 7">
    <name type="scientific">Rapidithrix thailandica</name>
    <dbReference type="NCBI Taxonomy" id="413964"/>
    <lineage>
        <taxon>Bacteria</taxon>
        <taxon>Pseudomonadati</taxon>
        <taxon>Bacteroidota</taxon>
        <taxon>Cytophagia</taxon>
        <taxon>Cytophagales</taxon>
        <taxon>Flammeovirgaceae</taxon>
        <taxon>Rapidithrix</taxon>
    </lineage>
</organism>
<dbReference type="SUPFAM" id="SSF53850">
    <property type="entry name" value="Periplasmic binding protein-like II"/>
    <property type="match status" value="1"/>
</dbReference>
<accession>A0AAW9SF65</accession>
<dbReference type="GO" id="GO:0003700">
    <property type="term" value="F:DNA-binding transcription factor activity"/>
    <property type="evidence" value="ECO:0007669"/>
    <property type="project" value="InterPro"/>
</dbReference>
<gene>
    <name evidence="6" type="ORF">AAG747_23965</name>
</gene>
<protein>
    <submittedName>
        <fullName evidence="6">LysR substrate-binding domain-containing protein</fullName>
    </submittedName>
</protein>